<evidence type="ECO:0000313" key="1">
    <source>
        <dbReference type="EMBL" id="KAF0919970.1"/>
    </source>
</evidence>
<evidence type="ECO:0000313" key="3">
    <source>
        <dbReference type="Proteomes" id="UP000479710"/>
    </source>
</evidence>
<keyword evidence="3" id="KW-1185">Reference proteome</keyword>
<organism evidence="2 3">
    <name type="scientific">Oryza meyeriana var. granulata</name>
    <dbReference type="NCBI Taxonomy" id="110450"/>
    <lineage>
        <taxon>Eukaryota</taxon>
        <taxon>Viridiplantae</taxon>
        <taxon>Streptophyta</taxon>
        <taxon>Embryophyta</taxon>
        <taxon>Tracheophyta</taxon>
        <taxon>Spermatophyta</taxon>
        <taxon>Magnoliopsida</taxon>
        <taxon>Liliopsida</taxon>
        <taxon>Poales</taxon>
        <taxon>Poaceae</taxon>
        <taxon>BOP clade</taxon>
        <taxon>Oryzoideae</taxon>
        <taxon>Oryzeae</taxon>
        <taxon>Oryzinae</taxon>
        <taxon>Oryza</taxon>
        <taxon>Oryza meyeriana</taxon>
    </lineage>
</organism>
<proteinExistence type="predicted"/>
<comment type="caution">
    <text evidence="2">The sequence shown here is derived from an EMBL/GenBank/DDBJ whole genome shotgun (WGS) entry which is preliminary data.</text>
</comment>
<dbReference type="EMBL" id="SPHZ02000001">
    <property type="protein sequence ID" value="KAF0934896.1"/>
    <property type="molecule type" value="Genomic_DNA"/>
</dbReference>
<name>A0A6G1FD82_9ORYZ</name>
<evidence type="ECO:0000313" key="2">
    <source>
        <dbReference type="EMBL" id="KAF0934896.1"/>
    </source>
</evidence>
<dbReference type="Proteomes" id="UP000479710">
    <property type="component" value="Unassembled WGS sequence"/>
</dbReference>
<sequence length="92" mass="10057">MGPPAQPMLGVGGVRVNFPSSMILCCCSYRAHRPGDILRLAIVCACATRFGRFGFYYMWPPDWLGEKATTMRVCDEAVVIMVSVQPCSASAH</sequence>
<protein>
    <submittedName>
        <fullName evidence="2">Uncharacterized protein</fullName>
    </submittedName>
</protein>
<gene>
    <name evidence="2" type="ORF">E2562_028894</name>
    <name evidence="1" type="ORF">E2562_032428</name>
</gene>
<accession>A0A6G1FD82</accession>
<reference evidence="2 3" key="1">
    <citation type="submission" date="2019-11" db="EMBL/GenBank/DDBJ databases">
        <title>Whole genome sequence of Oryza granulata.</title>
        <authorList>
            <person name="Li W."/>
        </authorList>
    </citation>
    <scope>NUCLEOTIDE SEQUENCE [LARGE SCALE GENOMIC DNA]</scope>
    <source>
        <strain evidence="3">cv. Menghai</strain>
        <tissue evidence="2">Leaf</tissue>
    </source>
</reference>
<dbReference type="EMBL" id="SPHZ02000005">
    <property type="protein sequence ID" value="KAF0919970.1"/>
    <property type="molecule type" value="Genomic_DNA"/>
</dbReference>
<dbReference type="AlphaFoldDB" id="A0A6G1FD82"/>